<organism evidence="9 10">
    <name type="scientific">Vibrio variabilis</name>
    <dbReference type="NCBI Taxonomy" id="990271"/>
    <lineage>
        <taxon>Bacteria</taxon>
        <taxon>Pseudomonadati</taxon>
        <taxon>Pseudomonadota</taxon>
        <taxon>Gammaproteobacteria</taxon>
        <taxon>Vibrionales</taxon>
        <taxon>Vibrionaceae</taxon>
        <taxon>Vibrio</taxon>
    </lineage>
</organism>
<accession>A0ABQ0JLT8</accession>
<evidence type="ECO:0000256" key="4">
    <source>
        <dbReference type="ARBA" id="ARBA00022692"/>
    </source>
</evidence>
<evidence type="ECO:0000256" key="7">
    <source>
        <dbReference type="SAM" id="MobiDB-lite"/>
    </source>
</evidence>
<reference evidence="10" key="2">
    <citation type="submission" date="2014-09" db="EMBL/GenBank/DDBJ databases">
        <authorList>
            <consortium name="NBRP consortium"/>
            <person name="Sawabe T."/>
            <person name="Meirelles P."/>
            <person name="Nakanishi M."/>
            <person name="Sayaka M."/>
            <person name="Hattori M."/>
            <person name="Ohkuma M."/>
        </authorList>
    </citation>
    <scope>NUCLEOTIDE SEQUENCE [LARGE SCALE GENOMIC DNA]</scope>
    <source>
        <strain evidence="10">JCM 19239</strain>
    </source>
</reference>
<keyword evidence="5 8" id="KW-1133">Transmembrane helix</keyword>
<proteinExistence type="predicted"/>
<keyword evidence="2" id="KW-0813">Transport</keyword>
<evidence type="ECO:0000256" key="6">
    <source>
        <dbReference type="ARBA" id="ARBA00023136"/>
    </source>
</evidence>
<gene>
    <name evidence="9" type="ORF">JCM19239_6930</name>
</gene>
<protein>
    <recommendedName>
        <fullName evidence="11">Efflux (PET) family inner membrane protein YccS</fullName>
    </recommendedName>
</protein>
<sequence length="457" mass="50953">MNSKARFATKVALSLTLAYLIPFAMGWPQASTAATTVMLIASTGSQRESFEKGTLRVLGTIVGAVVGLILVGAFAQDRFLYMFSVSIVVSFIFYFRNAYQSDPTLLMLTAVMTLMMSNGGDAEGAFLYGVDRAYMTVFGVVTYTLVGVYLFPSKAEQNLSALLQETLSIQQQTFTQISESLPGVIKPETSAATDASSSDDETEHKPTEEASPSLDELIEKLFTAQNTLEQRFSVVKKESSEIAAYLQEWRLVIHHSQKITQLLATASNARFNHNDTENYLPDFPDFIEQIHHLLQQSQQFLASPETGETFRFNENKLKANEEKLSGSDHLTRASVLTLGYLLNRLYDNASKLAETISCIDSITKTVSFKEQLAPSQSAFLWWDAENFKTAIKVFVTYWVAGGLWIAFNLLVVIALSSSLQFLWRCSLLCRCTPKHLDFCLLLVFCLPFQPMCLSCRS</sequence>
<reference evidence="10" key="1">
    <citation type="submission" date="2014-09" db="EMBL/GenBank/DDBJ databases">
        <title>Vibrio variabilis JCM 19239. (C206) whole genome shotgun sequence.</title>
        <authorList>
            <person name="Sawabe T."/>
            <person name="Meirelles P."/>
            <person name="Nakanishi M."/>
            <person name="Sayaka M."/>
            <person name="Hattori M."/>
            <person name="Ohkuma M."/>
        </authorList>
    </citation>
    <scope>NUCLEOTIDE SEQUENCE [LARGE SCALE GENOMIC DNA]</scope>
    <source>
        <strain evidence="10">JCM 19239</strain>
    </source>
</reference>
<evidence type="ECO:0000256" key="8">
    <source>
        <dbReference type="SAM" id="Phobius"/>
    </source>
</evidence>
<dbReference type="EMBL" id="BBMS01000072">
    <property type="protein sequence ID" value="GAL29722.1"/>
    <property type="molecule type" value="Genomic_DNA"/>
</dbReference>
<name>A0ABQ0JLT8_9VIBR</name>
<dbReference type="PANTHER" id="PTHR30509">
    <property type="entry name" value="P-HYDROXYBENZOIC ACID EFFLUX PUMP SUBUNIT-RELATED"/>
    <property type="match status" value="1"/>
</dbReference>
<feature type="region of interest" description="Disordered" evidence="7">
    <location>
        <begin position="188"/>
        <end position="212"/>
    </location>
</feature>
<evidence type="ECO:0000256" key="1">
    <source>
        <dbReference type="ARBA" id="ARBA00004651"/>
    </source>
</evidence>
<keyword evidence="4 8" id="KW-0812">Transmembrane</keyword>
<feature type="transmembrane region" description="Helical" evidence="8">
    <location>
        <begin position="80"/>
        <end position="99"/>
    </location>
</feature>
<evidence type="ECO:0000256" key="2">
    <source>
        <dbReference type="ARBA" id="ARBA00022448"/>
    </source>
</evidence>
<keyword evidence="6 8" id="KW-0472">Membrane</keyword>
<feature type="transmembrane region" description="Helical" evidence="8">
    <location>
        <begin position="133"/>
        <end position="151"/>
    </location>
</feature>
<dbReference type="Pfam" id="PF04632">
    <property type="entry name" value="FUSC"/>
    <property type="match status" value="1"/>
</dbReference>
<evidence type="ECO:0008006" key="11">
    <source>
        <dbReference type="Google" id="ProtNLM"/>
    </source>
</evidence>
<keyword evidence="3" id="KW-1003">Cell membrane</keyword>
<dbReference type="Proteomes" id="UP000029223">
    <property type="component" value="Unassembled WGS sequence"/>
</dbReference>
<evidence type="ECO:0000256" key="5">
    <source>
        <dbReference type="ARBA" id="ARBA00022989"/>
    </source>
</evidence>
<dbReference type="PANTHER" id="PTHR30509:SF9">
    <property type="entry name" value="MULTIDRUG RESISTANCE PROTEIN MDTO"/>
    <property type="match status" value="1"/>
</dbReference>
<evidence type="ECO:0000313" key="10">
    <source>
        <dbReference type="Proteomes" id="UP000029223"/>
    </source>
</evidence>
<feature type="transmembrane region" description="Helical" evidence="8">
    <location>
        <begin position="395"/>
        <end position="415"/>
    </location>
</feature>
<feature type="transmembrane region" description="Helical" evidence="8">
    <location>
        <begin position="57"/>
        <end position="75"/>
    </location>
</feature>
<comment type="caution">
    <text evidence="9">The sequence shown here is derived from an EMBL/GenBank/DDBJ whole genome shotgun (WGS) entry which is preliminary data.</text>
</comment>
<evidence type="ECO:0000313" key="9">
    <source>
        <dbReference type="EMBL" id="GAL29722.1"/>
    </source>
</evidence>
<comment type="subcellular location">
    <subcellularLocation>
        <location evidence="1">Cell membrane</location>
        <topology evidence="1">Multi-pass membrane protein</topology>
    </subcellularLocation>
</comment>
<dbReference type="InterPro" id="IPR006726">
    <property type="entry name" value="PHBA_efflux_AaeB/fusaric-R"/>
</dbReference>
<evidence type="ECO:0000256" key="3">
    <source>
        <dbReference type="ARBA" id="ARBA00022475"/>
    </source>
</evidence>
<keyword evidence="10" id="KW-1185">Reference proteome</keyword>